<dbReference type="CDD" id="cd03801">
    <property type="entry name" value="GT4_PimA-like"/>
    <property type="match status" value="1"/>
</dbReference>
<evidence type="ECO:0000259" key="1">
    <source>
        <dbReference type="Pfam" id="PF00534"/>
    </source>
</evidence>
<protein>
    <submittedName>
        <fullName evidence="2">Putative glycosyltransferase, involved in aeruginosin biosynthesis</fullName>
    </submittedName>
</protein>
<keyword evidence="2" id="KW-0808">Transferase</keyword>
<dbReference type="Gene3D" id="3.40.50.2000">
    <property type="entry name" value="Glycogen Phosphorylase B"/>
    <property type="match status" value="1"/>
</dbReference>
<dbReference type="AlphaFoldDB" id="A0A1J1JLH9"/>
<dbReference type="EMBL" id="LO018304">
    <property type="protein sequence ID" value="CUM62171.1"/>
    <property type="molecule type" value="Genomic_DNA"/>
</dbReference>
<dbReference type="GO" id="GO:0016757">
    <property type="term" value="F:glycosyltransferase activity"/>
    <property type="evidence" value="ECO:0007669"/>
    <property type="project" value="InterPro"/>
</dbReference>
<gene>
    <name evidence="2" type="primary">aerI</name>
    <name evidence="2" type="ORF">PLAM_4206</name>
</gene>
<evidence type="ECO:0000313" key="2">
    <source>
        <dbReference type="EMBL" id="CUM62171.1"/>
    </source>
</evidence>
<dbReference type="PANTHER" id="PTHR45947:SF3">
    <property type="entry name" value="SULFOQUINOVOSYL TRANSFERASE SQD2"/>
    <property type="match status" value="1"/>
</dbReference>
<feature type="domain" description="Glycosyl transferase family 1" evidence="1">
    <location>
        <begin position="2"/>
        <end position="184"/>
    </location>
</feature>
<dbReference type="PANTHER" id="PTHR45947">
    <property type="entry name" value="SULFOQUINOVOSYL TRANSFERASE SQD2"/>
    <property type="match status" value="1"/>
</dbReference>
<dbReference type="Pfam" id="PF00534">
    <property type="entry name" value="Glycos_transf_1"/>
    <property type="match status" value="1"/>
</dbReference>
<dbReference type="SUPFAM" id="SSF53756">
    <property type="entry name" value="UDP-Glycosyltransferase/glycogen phosphorylase"/>
    <property type="match status" value="1"/>
</dbReference>
<organism evidence="2">
    <name type="scientific">Planktothrix agardhii</name>
    <name type="common">Oscillatoria agardhii</name>
    <dbReference type="NCBI Taxonomy" id="1160"/>
    <lineage>
        <taxon>Bacteria</taxon>
        <taxon>Bacillati</taxon>
        <taxon>Cyanobacteriota</taxon>
        <taxon>Cyanophyceae</taxon>
        <taxon>Oscillatoriophycideae</taxon>
        <taxon>Oscillatoriales</taxon>
        <taxon>Microcoleaceae</taxon>
        <taxon>Planktothrix</taxon>
    </lineage>
</organism>
<sequence>MKTLLFVGRISPEKGLHILLEAFNKVILQYPQVQLKLIGPEGKYGVLPIQMINTEDPYFQTLIPFYQGEYSDQLRQIISPNAANSVCFFGPVEQLDLVEHYQDADIFIFPSVWNEPFGIPLVEAMAMELPVIATYSGAFPEIVEDEKTGLLVERGNADALAEAILRLLSDENLSQEMGKAGRQRVVDKFSWEQISETLLVEFHKICDPTC</sequence>
<reference evidence="2" key="1">
    <citation type="submission" date="2015-09" db="EMBL/GenBank/DDBJ databases">
        <authorList>
            <person name="Jackson K.R."/>
            <person name="Lunt B.L."/>
            <person name="Fisher J.N.B."/>
            <person name="Gardner A.V."/>
            <person name="Bailey M.E."/>
            <person name="Deus L.M."/>
            <person name="Earl A.S."/>
            <person name="Gibby P.D."/>
            <person name="Hartmann K.A."/>
            <person name="Liu J.E."/>
            <person name="Manci A.M."/>
            <person name="Nielsen D.A."/>
            <person name="Solomon M.B."/>
            <person name="Breakwell D.P."/>
            <person name="Burnett S.H."/>
            <person name="Grose J.H."/>
        </authorList>
    </citation>
    <scope>NUCLEOTIDE SEQUENCE</scope>
    <source>
        <strain evidence="2">7805</strain>
    </source>
</reference>
<dbReference type="InterPro" id="IPR001296">
    <property type="entry name" value="Glyco_trans_1"/>
</dbReference>
<dbReference type="InterPro" id="IPR050194">
    <property type="entry name" value="Glycosyltransferase_grp1"/>
</dbReference>
<accession>A0A1J1JLH9</accession>
<name>A0A1J1JLH9_PLAAG</name>
<proteinExistence type="predicted"/>